<dbReference type="PANTHER" id="PTHR30548">
    <property type="entry name" value="2-HYDROXYGLUTARYL-COA DEHYDRATASE, D-COMPONENT-RELATED"/>
    <property type="match status" value="1"/>
</dbReference>
<keyword evidence="3" id="KW-1185">Reference proteome</keyword>
<organism evidence="2 3">
    <name type="scientific">Pyramidobacter porci</name>
    <dbReference type="NCBI Taxonomy" id="2605789"/>
    <lineage>
        <taxon>Bacteria</taxon>
        <taxon>Thermotogati</taxon>
        <taxon>Synergistota</taxon>
        <taxon>Synergistia</taxon>
        <taxon>Synergistales</taxon>
        <taxon>Dethiosulfovibrionaceae</taxon>
        <taxon>Pyramidobacter</taxon>
    </lineage>
</organism>
<evidence type="ECO:0000313" key="2">
    <source>
        <dbReference type="EMBL" id="MST55875.1"/>
    </source>
</evidence>
<dbReference type="Gene3D" id="3.40.50.11900">
    <property type="match status" value="1"/>
</dbReference>
<proteinExistence type="inferred from homology"/>
<dbReference type="InterPro" id="IPR010327">
    <property type="entry name" value="FldB/FldC_alpha/beta"/>
</dbReference>
<accession>A0A6L5YCM3</accession>
<reference evidence="2 3" key="1">
    <citation type="submission" date="2019-08" db="EMBL/GenBank/DDBJ databases">
        <title>In-depth cultivation of the pig gut microbiome towards novel bacterial diversity and tailored functional studies.</title>
        <authorList>
            <person name="Wylensek D."/>
            <person name="Hitch T.C.A."/>
            <person name="Clavel T."/>
        </authorList>
    </citation>
    <scope>NUCLEOTIDE SEQUENCE [LARGE SCALE GENOMIC DNA]</scope>
    <source>
        <strain evidence="2 3">SM-530-WT-4B</strain>
    </source>
</reference>
<comment type="similarity">
    <text evidence="1">Belongs to the FldB/FldC dehydratase alpha/beta subunit family.</text>
</comment>
<name>A0A6L5YCM3_9BACT</name>
<dbReference type="PANTHER" id="PTHR30548:SF6">
    <property type="entry name" value="DEHYDRATASE SUBUNIT YJIM-RELATED"/>
    <property type="match status" value="1"/>
</dbReference>
<sequence length="380" mass="42550">MRTIEQIVEGMREHAKDGPVLIKELSEKGVPIVGTYCTFVPWEIIHAAGAVSASLCSRSQKPIAAAEERLPRNLCPLIKASYGHAMTDTCPYFHFCGLVVAETTCDGKKKMFELLNDIRPVYTIQLPQRGDRPEDLQIMKKEFALFKEEMERFTGHEITDGDLRAAIRLRNRERTALRDLWSLAELENPPLTGHEIWEFGEYMSFHFDKEASITWLKQQVADLRAAVAAGEDRGLGKKPRVMITGCPISGATKVIDAVEAAGGLAACYENCGGEKELRYLVDEDKDPLEALAEKYLGIGCSIMSPNEARLDAIRYLADLYRVDGVLDMTLTSCHTYAVETYRVREFVHGLGKSYLAVETDFSENDKEQLATRIGAFIEML</sequence>
<dbReference type="AlphaFoldDB" id="A0A6L5YCM3"/>
<gene>
    <name evidence="2" type="ORF">FYJ74_07505</name>
</gene>
<dbReference type="NCBIfam" id="NF040772">
    <property type="entry name" value="double_cubane"/>
    <property type="match status" value="1"/>
</dbReference>
<dbReference type="Pfam" id="PF06050">
    <property type="entry name" value="HGD-D"/>
    <property type="match status" value="1"/>
</dbReference>
<dbReference type="RefSeq" id="WP_154528963.1">
    <property type="nucleotide sequence ID" value="NZ_VUNH01000007.1"/>
</dbReference>
<comment type="caution">
    <text evidence="2">The sequence shown here is derived from an EMBL/GenBank/DDBJ whole genome shotgun (WGS) entry which is preliminary data.</text>
</comment>
<dbReference type="InterPro" id="IPR047678">
    <property type="entry name" value="YjiM-like"/>
</dbReference>
<dbReference type="Gene3D" id="1.20.1270.370">
    <property type="match status" value="1"/>
</dbReference>
<dbReference type="Proteomes" id="UP000473699">
    <property type="component" value="Unassembled WGS sequence"/>
</dbReference>
<dbReference type="Gene3D" id="3.40.50.11890">
    <property type="match status" value="1"/>
</dbReference>
<protein>
    <submittedName>
        <fullName evidence="2">2-hydroxyacyl-CoA dehydratase</fullName>
    </submittedName>
</protein>
<evidence type="ECO:0000313" key="3">
    <source>
        <dbReference type="Proteomes" id="UP000473699"/>
    </source>
</evidence>
<dbReference type="EMBL" id="VUNH01000007">
    <property type="protein sequence ID" value="MST55875.1"/>
    <property type="molecule type" value="Genomic_DNA"/>
</dbReference>
<evidence type="ECO:0000256" key="1">
    <source>
        <dbReference type="ARBA" id="ARBA00005806"/>
    </source>
</evidence>